<evidence type="ECO:0000256" key="1">
    <source>
        <dbReference type="SAM" id="MobiDB-lite"/>
    </source>
</evidence>
<dbReference type="EMBL" id="CAJVPJ010001350">
    <property type="protein sequence ID" value="CAG8587654.1"/>
    <property type="molecule type" value="Genomic_DNA"/>
</dbReference>
<sequence>MYQQQADDWKREHLDEWVGRSISANMEYYSTHSDLPRHELITFVPFLDGDNFRHGGCDDYGVEESSLDGATLKYSRYGDETLMDVYFRPTEEKEPGNSPDGSWDWNLSP</sequence>
<proteinExistence type="predicted"/>
<evidence type="ECO:0000313" key="2">
    <source>
        <dbReference type="EMBL" id="CAG8587654.1"/>
    </source>
</evidence>
<dbReference type="Proteomes" id="UP000789572">
    <property type="component" value="Unassembled WGS sequence"/>
</dbReference>
<gene>
    <name evidence="2" type="ORF">POCULU_LOCUS6808</name>
</gene>
<comment type="caution">
    <text evidence="2">The sequence shown here is derived from an EMBL/GenBank/DDBJ whole genome shotgun (WGS) entry which is preliminary data.</text>
</comment>
<protein>
    <submittedName>
        <fullName evidence="2">3835_t:CDS:1</fullName>
    </submittedName>
</protein>
<keyword evidence="3" id="KW-1185">Reference proteome</keyword>
<dbReference type="OrthoDB" id="10551735at2759"/>
<feature type="region of interest" description="Disordered" evidence="1">
    <location>
        <begin position="88"/>
        <end position="109"/>
    </location>
</feature>
<dbReference type="AlphaFoldDB" id="A0A9N9G9Z4"/>
<feature type="non-terminal residue" evidence="2">
    <location>
        <position position="109"/>
    </location>
</feature>
<organism evidence="2 3">
    <name type="scientific">Paraglomus occultum</name>
    <dbReference type="NCBI Taxonomy" id="144539"/>
    <lineage>
        <taxon>Eukaryota</taxon>
        <taxon>Fungi</taxon>
        <taxon>Fungi incertae sedis</taxon>
        <taxon>Mucoromycota</taxon>
        <taxon>Glomeromycotina</taxon>
        <taxon>Glomeromycetes</taxon>
        <taxon>Paraglomerales</taxon>
        <taxon>Paraglomeraceae</taxon>
        <taxon>Paraglomus</taxon>
    </lineage>
</organism>
<reference evidence="2" key="1">
    <citation type="submission" date="2021-06" db="EMBL/GenBank/DDBJ databases">
        <authorList>
            <person name="Kallberg Y."/>
            <person name="Tangrot J."/>
            <person name="Rosling A."/>
        </authorList>
    </citation>
    <scope>NUCLEOTIDE SEQUENCE</scope>
    <source>
        <strain evidence="2">IA702</strain>
    </source>
</reference>
<evidence type="ECO:0000313" key="3">
    <source>
        <dbReference type="Proteomes" id="UP000789572"/>
    </source>
</evidence>
<accession>A0A9N9G9Z4</accession>
<name>A0A9N9G9Z4_9GLOM</name>